<evidence type="ECO:0000313" key="3">
    <source>
        <dbReference type="Proteomes" id="UP000282837"/>
    </source>
</evidence>
<feature type="domain" description="HTH-like" evidence="1">
    <location>
        <begin position="64"/>
        <end position="106"/>
    </location>
</feature>
<evidence type="ECO:0000259" key="1">
    <source>
        <dbReference type="Pfam" id="PF13276"/>
    </source>
</evidence>
<dbReference type="InterPro" id="IPR025948">
    <property type="entry name" value="HTH-like_dom"/>
</dbReference>
<protein>
    <recommendedName>
        <fullName evidence="1">HTH-like domain-containing protein</fullName>
    </recommendedName>
</protein>
<dbReference type="Pfam" id="PF13276">
    <property type="entry name" value="HTH_21"/>
    <property type="match status" value="1"/>
</dbReference>
<sequence length="111" mass="12240">MLYSLLSKLAAIRVGVIFMVVPRTATMAVCRHGGNVPQCLPGAKIGEEIGRLKNAYPTASVAVDNREVYGARKIWHALLREGCKVARCTVKRLMREMGLKGGYPRQTGHHH</sequence>
<reference evidence="2 3" key="1">
    <citation type="submission" date="2019-01" db="EMBL/GenBank/DDBJ databases">
        <authorList>
            <person name="Chen W.-M."/>
        </authorList>
    </citation>
    <scope>NUCLEOTIDE SEQUENCE [LARGE SCALE GENOMIC DNA]</scope>
    <source>
        <strain evidence="2 3">FSY-9</strain>
    </source>
</reference>
<dbReference type="Proteomes" id="UP000282837">
    <property type="component" value="Unassembled WGS sequence"/>
</dbReference>
<dbReference type="AlphaFoldDB" id="A0A3S2Y556"/>
<dbReference type="EMBL" id="SACO01000021">
    <property type="protein sequence ID" value="RVU02301.1"/>
    <property type="molecule type" value="Genomic_DNA"/>
</dbReference>
<comment type="caution">
    <text evidence="2">The sequence shown here is derived from an EMBL/GenBank/DDBJ whole genome shotgun (WGS) entry which is preliminary data.</text>
</comment>
<keyword evidence="3" id="KW-1185">Reference proteome</keyword>
<name>A0A3S2Y556_9SPHN</name>
<accession>A0A3S2Y556</accession>
<proteinExistence type="predicted"/>
<organism evidence="2 3">
    <name type="scientific">Novosphingobium umbonatum</name>
    <dbReference type="NCBI Taxonomy" id="1908524"/>
    <lineage>
        <taxon>Bacteria</taxon>
        <taxon>Pseudomonadati</taxon>
        <taxon>Pseudomonadota</taxon>
        <taxon>Alphaproteobacteria</taxon>
        <taxon>Sphingomonadales</taxon>
        <taxon>Sphingomonadaceae</taxon>
        <taxon>Novosphingobium</taxon>
    </lineage>
</organism>
<dbReference type="OrthoDB" id="9803878at2"/>
<gene>
    <name evidence="2" type="ORF">EOE18_17205</name>
</gene>
<evidence type="ECO:0000313" key="2">
    <source>
        <dbReference type="EMBL" id="RVU02301.1"/>
    </source>
</evidence>